<dbReference type="AlphaFoldDB" id="A0A9D3XAQ4"/>
<keyword evidence="3" id="KW-1185">Reference proteome</keyword>
<evidence type="ECO:0000313" key="3">
    <source>
        <dbReference type="Proteomes" id="UP000827986"/>
    </source>
</evidence>
<evidence type="ECO:0000313" key="2">
    <source>
        <dbReference type="EMBL" id="KAH1176557.1"/>
    </source>
</evidence>
<feature type="compositionally biased region" description="Basic residues" evidence="1">
    <location>
        <begin position="19"/>
        <end position="28"/>
    </location>
</feature>
<gene>
    <name evidence="2" type="ORF">KIL84_021291</name>
</gene>
<accession>A0A9D3XAQ4</accession>
<protein>
    <submittedName>
        <fullName evidence="2">Uncharacterized protein</fullName>
    </submittedName>
</protein>
<sequence>MSSKGRGRSTHPMTTARGRSWKISRKGCGRSMKSGSWVRLSSDSTSCPPSLIEGEGSMAWGGGRTLPPSNTFTHLQGREDASDLQVTTKGLSRMHWHGCSQLPSLENSRHVGQRELQL</sequence>
<dbReference type="Proteomes" id="UP000827986">
    <property type="component" value="Unassembled WGS sequence"/>
</dbReference>
<name>A0A9D3XAQ4_9SAUR</name>
<feature type="region of interest" description="Disordered" evidence="1">
    <location>
        <begin position="1"/>
        <end position="49"/>
    </location>
</feature>
<reference evidence="2" key="1">
    <citation type="submission" date="2021-09" db="EMBL/GenBank/DDBJ databases">
        <title>The genome of Mauremys mutica provides insights into the evolution of semi-aquatic lifestyle.</title>
        <authorList>
            <person name="Gong S."/>
            <person name="Gao Y."/>
        </authorList>
    </citation>
    <scope>NUCLEOTIDE SEQUENCE</scope>
    <source>
        <strain evidence="2">MM-2020</strain>
        <tissue evidence="2">Muscle</tissue>
    </source>
</reference>
<comment type="caution">
    <text evidence="2">The sequence shown here is derived from an EMBL/GenBank/DDBJ whole genome shotgun (WGS) entry which is preliminary data.</text>
</comment>
<dbReference type="EMBL" id="JAHDVG010000475">
    <property type="protein sequence ID" value="KAH1176557.1"/>
    <property type="molecule type" value="Genomic_DNA"/>
</dbReference>
<evidence type="ECO:0000256" key="1">
    <source>
        <dbReference type="SAM" id="MobiDB-lite"/>
    </source>
</evidence>
<proteinExistence type="predicted"/>
<feature type="compositionally biased region" description="Polar residues" evidence="1">
    <location>
        <begin position="39"/>
        <end position="48"/>
    </location>
</feature>
<organism evidence="2 3">
    <name type="scientific">Mauremys mutica</name>
    <name type="common">yellowpond turtle</name>
    <dbReference type="NCBI Taxonomy" id="74926"/>
    <lineage>
        <taxon>Eukaryota</taxon>
        <taxon>Metazoa</taxon>
        <taxon>Chordata</taxon>
        <taxon>Craniata</taxon>
        <taxon>Vertebrata</taxon>
        <taxon>Euteleostomi</taxon>
        <taxon>Archelosauria</taxon>
        <taxon>Testudinata</taxon>
        <taxon>Testudines</taxon>
        <taxon>Cryptodira</taxon>
        <taxon>Durocryptodira</taxon>
        <taxon>Testudinoidea</taxon>
        <taxon>Geoemydidae</taxon>
        <taxon>Geoemydinae</taxon>
        <taxon>Mauremys</taxon>
    </lineage>
</organism>